<keyword evidence="7 9" id="KW-0675">Receptor</keyword>
<feature type="transmembrane region" description="Helical" evidence="10">
    <location>
        <begin position="255"/>
        <end position="273"/>
    </location>
</feature>
<keyword evidence="6 10" id="KW-0472">Membrane</keyword>
<dbReference type="Pfam" id="PF00001">
    <property type="entry name" value="7tm_1"/>
    <property type="match status" value="1"/>
</dbReference>
<evidence type="ECO:0000256" key="2">
    <source>
        <dbReference type="ARBA" id="ARBA00022475"/>
    </source>
</evidence>
<dbReference type="EnsemblMetazoa" id="XM_030989828">
    <property type="protein sequence ID" value="XP_030845688"/>
    <property type="gene ID" value="LOC763208"/>
</dbReference>
<dbReference type="SUPFAM" id="SSF81321">
    <property type="entry name" value="Family A G protein-coupled receptor-like"/>
    <property type="match status" value="1"/>
</dbReference>
<dbReference type="KEGG" id="spu:763208"/>
<keyword evidence="3 9" id="KW-0812">Transmembrane</keyword>
<dbReference type="FunCoup" id="A0A7M7P3G0">
    <property type="interactions" value="660"/>
</dbReference>
<keyword evidence="5 9" id="KW-0297">G-protein coupled receptor</keyword>
<dbReference type="Proteomes" id="UP000007110">
    <property type="component" value="Unassembled WGS sequence"/>
</dbReference>
<evidence type="ECO:0000313" key="12">
    <source>
        <dbReference type="EnsemblMetazoa" id="XP_030845688"/>
    </source>
</evidence>
<organism evidence="12 13">
    <name type="scientific">Strongylocentrotus purpuratus</name>
    <name type="common">Purple sea urchin</name>
    <dbReference type="NCBI Taxonomy" id="7668"/>
    <lineage>
        <taxon>Eukaryota</taxon>
        <taxon>Metazoa</taxon>
        <taxon>Echinodermata</taxon>
        <taxon>Eleutherozoa</taxon>
        <taxon>Echinozoa</taxon>
        <taxon>Echinoidea</taxon>
        <taxon>Euechinoidea</taxon>
        <taxon>Echinacea</taxon>
        <taxon>Camarodonta</taxon>
        <taxon>Echinidea</taxon>
        <taxon>Strongylocentrotidae</taxon>
        <taxon>Strongylocentrotus</taxon>
    </lineage>
</organism>
<feature type="transmembrane region" description="Helical" evidence="10">
    <location>
        <begin position="293"/>
        <end position="314"/>
    </location>
</feature>
<feature type="transmembrane region" description="Helical" evidence="10">
    <location>
        <begin position="70"/>
        <end position="90"/>
    </location>
</feature>
<reference evidence="13" key="1">
    <citation type="submission" date="2015-02" db="EMBL/GenBank/DDBJ databases">
        <title>Genome sequencing for Strongylocentrotus purpuratus.</title>
        <authorList>
            <person name="Murali S."/>
            <person name="Liu Y."/>
            <person name="Vee V."/>
            <person name="English A."/>
            <person name="Wang M."/>
            <person name="Skinner E."/>
            <person name="Han Y."/>
            <person name="Muzny D.M."/>
            <person name="Worley K.C."/>
            <person name="Gibbs R.A."/>
        </authorList>
    </citation>
    <scope>NUCLEOTIDE SEQUENCE</scope>
</reference>
<evidence type="ECO:0000256" key="4">
    <source>
        <dbReference type="ARBA" id="ARBA00022989"/>
    </source>
</evidence>
<dbReference type="PANTHER" id="PTHR24228">
    <property type="entry name" value="B2 BRADYKININ RECEPTOR/ANGIOTENSIN II RECEPTOR"/>
    <property type="match status" value="1"/>
</dbReference>
<dbReference type="GO" id="GO:0008020">
    <property type="term" value="F:G protein-coupled photoreceptor activity"/>
    <property type="evidence" value="ECO:0000318"/>
    <property type="project" value="GO_Central"/>
</dbReference>
<dbReference type="OrthoDB" id="10044919at2759"/>
<name>A0A7M7P3G0_STRPU</name>
<evidence type="ECO:0000259" key="11">
    <source>
        <dbReference type="PROSITE" id="PS50262"/>
    </source>
</evidence>
<dbReference type="GO" id="GO:0005886">
    <property type="term" value="C:plasma membrane"/>
    <property type="evidence" value="ECO:0000318"/>
    <property type="project" value="GO_Central"/>
</dbReference>
<evidence type="ECO:0000313" key="13">
    <source>
        <dbReference type="Proteomes" id="UP000007110"/>
    </source>
</evidence>
<dbReference type="GO" id="GO:0007186">
    <property type="term" value="P:G protein-coupled receptor signaling pathway"/>
    <property type="evidence" value="ECO:0000318"/>
    <property type="project" value="GO_Central"/>
</dbReference>
<feature type="domain" description="G-protein coupled receptors family 1 profile" evidence="11">
    <location>
        <begin position="49"/>
        <end position="312"/>
    </location>
</feature>
<feature type="transmembrane region" description="Helical" evidence="10">
    <location>
        <begin position="152"/>
        <end position="172"/>
    </location>
</feature>
<feature type="transmembrane region" description="Helical" evidence="10">
    <location>
        <begin position="192"/>
        <end position="217"/>
    </location>
</feature>
<protein>
    <recommendedName>
        <fullName evidence="11">G-protein coupled receptors family 1 profile domain-containing protein</fullName>
    </recommendedName>
</protein>
<dbReference type="GO" id="GO:0071482">
    <property type="term" value="P:cellular response to light stimulus"/>
    <property type="evidence" value="ECO:0000318"/>
    <property type="project" value="GO_Central"/>
</dbReference>
<dbReference type="InterPro" id="IPR017452">
    <property type="entry name" value="GPCR_Rhodpsn_7TM"/>
</dbReference>
<reference evidence="12" key="2">
    <citation type="submission" date="2021-01" db="UniProtKB">
        <authorList>
            <consortium name="EnsemblMetazoa"/>
        </authorList>
    </citation>
    <scope>IDENTIFICATION</scope>
</reference>
<dbReference type="RefSeq" id="XP_030845688.1">
    <property type="nucleotide sequence ID" value="XM_030989828.1"/>
</dbReference>
<evidence type="ECO:0000256" key="5">
    <source>
        <dbReference type="ARBA" id="ARBA00023040"/>
    </source>
</evidence>
<dbReference type="PROSITE" id="PS00237">
    <property type="entry name" value="G_PROTEIN_RECEP_F1_1"/>
    <property type="match status" value="1"/>
</dbReference>
<dbReference type="SMART" id="SM01381">
    <property type="entry name" value="7TM_GPCR_Srsx"/>
    <property type="match status" value="1"/>
</dbReference>
<accession>A0A7M7P3G0</accession>
<sequence>MDYYEVKKDLPTWPSNDTSRFINPYADQVGINTFIQIWTIAIAVIGTVGNIMVIAAVALHNSLRNIGNLFIVNLALADLGVSVVVNLASVAGSITSEEGIFLKYEWLCEVIAVVCIVTCSCSLWSIAAIAFNRYVWICHWQRYRKIFNRRTVPMMIAGLWFIGFLIDLPNILGWGTHTFDWKVMSCTGGMSFVYSYAIFFAMTAFAIPLMIITFSYIGIFRFARNAAIALDRMRENNGVQNKNDKRKPGRAARPADLRLARSVLVIVIIYLAMWTPYSLTVLIDHRVVYDRKLYILSYTLAHTNSSFNCVIYGATNQQFRRGYMHFIRLLFCRAKKVDLLASVTGTATVRNNRVHPAQQTSPATNESILQ</sequence>
<dbReference type="InParanoid" id="A0A7M7P3G0"/>
<comment type="similarity">
    <text evidence="9">Belongs to the G-protein coupled receptor 1 family.</text>
</comment>
<evidence type="ECO:0000256" key="8">
    <source>
        <dbReference type="ARBA" id="ARBA00023224"/>
    </source>
</evidence>
<evidence type="ECO:0000256" key="6">
    <source>
        <dbReference type="ARBA" id="ARBA00023136"/>
    </source>
</evidence>
<dbReference type="AlphaFoldDB" id="A0A7M7P3G0"/>
<evidence type="ECO:0000256" key="7">
    <source>
        <dbReference type="ARBA" id="ARBA00023170"/>
    </source>
</evidence>
<dbReference type="GO" id="GO:0007602">
    <property type="term" value="P:phototransduction"/>
    <property type="evidence" value="ECO:0000318"/>
    <property type="project" value="GO_Central"/>
</dbReference>
<dbReference type="GeneID" id="763208"/>
<dbReference type="FunFam" id="1.20.1070.10:FF:000345">
    <property type="entry name" value="40S ribosomal protein S27"/>
    <property type="match status" value="1"/>
</dbReference>
<dbReference type="Gene3D" id="1.20.1070.10">
    <property type="entry name" value="Rhodopsin 7-helix transmembrane proteins"/>
    <property type="match status" value="1"/>
</dbReference>
<dbReference type="PROSITE" id="PS50262">
    <property type="entry name" value="G_PROTEIN_RECEP_F1_2"/>
    <property type="match status" value="1"/>
</dbReference>
<dbReference type="InterPro" id="IPR000276">
    <property type="entry name" value="GPCR_Rhodpsn"/>
</dbReference>
<evidence type="ECO:0000256" key="1">
    <source>
        <dbReference type="ARBA" id="ARBA00004651"/>
    </source>
</evidence>
<evidence type="ECO:0000256" key="9">
    <source>
        <dbReference type="RuleBase" id="RU000688"/>
    </source>
</evidence>
<dbReference type="OMA" id="WLCEVIA"/>
<evidence type="ECO:0000256" key="3">
    <source>
        <dbReference type="ARBA" id="ARBA00022692"/>
    </source>
</evidence>
<keyword evidence="4 10" id="KW-1133">Transmembrane helix</keyword>
<dbReference type="PRINTS" id="PR00237">
    <property type="entry name" value="GPCRRHODOPSN"/>
</dbReference>
<comment type="subcellular location">
    <subcellularLocation>
        <location evidence="1">Cell membrane</location>
        <topology evidence="1">Multi-pass membrane protein</topology>
    </subcellularLocation>
</comment>
<evidence type="ECO:0000256" key="10">
    <source>
        <dbReference type="SAM" id="Phobius"/>
    </source>
</evidence>
<keyword evidence="8 9" id="KW-0807">Transducer</keyword>
<feature type="transmembrane region" description="Helical" evidence="10">
    <location>
        <begin position="35"/>
        <end position="58"/>
    </location>
</feature>
<feature type="transmembrane region" description="Helical" evidence="10">
    <location>
        <begin position="110"/>
        <end position="131"/>
    </location>
</feature>
<proteinExistence type="inferred from homology"/>
<dbReference type="CDD" id="cd00637">
    <property type="entry name" value="7tm_classA_rhodopsin-like"/>
    <property type="match status" value="1"/>
</dbReference>
<keyword evidence="2" id="KW-1003">Cell membrane</keyword>
<dbReference type="PANTHER" id="PTHR24228:SF75">
    <property type="entry name" value="G-PROTEIN COUPLED RECEPTORS FAMILY 1 PROFILE DOMAIN-CONTAINING PROTEIN"/>
    <property type="match status" value="1"/>
</dbReference>
<keyword evidence="13" id="KW-1185">Reference proteome</keyword>